<keyword evidence="2" id="KW-1185">Reference proteome</keyword>
<protein>
    <submittedName>
        <fullName evidence="1">Uncharacterized protein</fullName>
    </submittedName>
</protein>
<dbReference type="HOGENOM" id="CLU_3087905_0_0_1"/>
<reference evidence="2" key="2">
    <citation type="submission" date="2015-01" db="EMBL/GenBank/DDBJ databases">
        <title>Evolutionary Origins and Diversification of the Mycorrhizal Mutualists.</title>
        <authorList>
            <consortium name="DOE Joint Genome Institute"/>
            <consortium name="Mycorrhizal Genomics Consortium"/>
            <person name="Kohler A."/>
            <person name="Kuo A."/>
            <person name="Nagy L.G."/>
            <person name="Floudas D."/>
            <person name="Copeland A."/>
            <person name="Barry K.W."/>
            <person name="Cichocki N."/>
            <person name="Veneault-Fourrey C."/>
            <person name="LaButti K."/>
            <person name="Lindquist E.A."/>
            <person name="Lipzen A."/>
            <person name="Lundell T."/>
            <person name="Morin E."/>
            <person name="Murat C."/>
            <person name="Riley R."/>
            <person name="Ohm R."/>
            <person name="Sun H."/>
            <person name="Tunlid A."/>
            <person name="Henrissat B."/>
            <person name="Grigoriev I.V."/>
            <person name="Hibbett D.S."/>
            <person name="Martin F."/>
        </authorList>
    </citation>
    <scope>NUCLEOTIDE SEQUENCE [LARGE SCALE GENOMIC DNA]</scope>
    <source>
        <strain evidence="2">Ve08.2h10</strain>
    </source>
</reference>
<gene>
    <name evidence="1" type="ORF">PAXRUDRAFT_829634</name>
</gene>
<dbReference type="EMBL" id="KN825243">
    <property type="protein sequence ID" value="KIK92792.1"/>
    <property type="molecule type" value="Genomic_DNA"/>
</dbReference>
<dbReference type="InParanoid" id="A0A0D0D7B8"/>
<name>A0A0D0D7B8_9AGAM</name>
<evidence type="ECO:0000313" key="2">
    <source>
        <dbReference type="Proteomes" id="UP000054538"/>
    </source>
</evidence>
<dbReference type="Proteomes" id="UP000054538">
    <property type="component" value="Unassembled WGS sequence"/>
</dbReference>
<sequence>MNKLVPSSGRSSFSAESPLPSQFESFLADTLQKVEEAINGVLPVKKKLCARV</sequence>
<accession>A0A0D0D7B8</accession>
<organism evidence="1 2">
    <name type="scientific">Paxillus rubicundulus Ve08.2h10</name>
    <dbReference type="NCBI Taxonomy" id="930991"/>
    <lineage>
        <taxon>Eukaryota</taxon>
        <taxon>Fungi</taxon>
        <taxon>Dikarya</taxon>
        <taxon>Basidiomycota</taxon>
        <taxon>Agaricomycotina</taxon>
        <taxon>Agaricomycetes</taxon>
        <taxon>Agaricomycetidae</taxon>
        <taxon>Boletales</taxon>
        <taxon>Paxilineae</taxon>
        <taxon>Paxillaceae</taxon>
        <taxon>Paxillus</taxon>
    </lineage>
</organism>
<proteinExistence type="predicted"/>
<reference evidence="1 2" key="1">
    <citation type="submission" date="2014-04" db="EMBL/GenBank/DDBJ databases">
        <authorList>
            <consortium name="DOE Joint Genome Institute"/>
            <person name="Kuo A."/>
            <person name="Kohler A."/>
            <person name="Jargeat P."/>
            <person name="Nagy L.G."/>
            <person name="Floudas D."/>
            <person name="Copeland A."/>
            <person name="Barry K.W."/>
            <person name="Cichocki N."/>
            <person name="Veneault-Fourrey C."/>
            <person name="LaButti K."/>
            <person name="Lindquist E.A."/>
            <person name="Lipzen A."/>
            <person name="Lundell T."/>
            <person name="Morin E."/>
            <person name="Murat C."/>
            <person name="Sun H."/>
            <person name="Tunlid A."/>
            <person name="Henrissat B."/>
            <person name="Grigoriev I.V."/>
            <person name="Hibbett D.S."/>
            <person name="Martin F."/>
            <person name="Nordberg H.P."/>
            <person name="Cantor M.N."/>
            <person name="Hua S.X."/>
        </authorList>
    </citation>
    <scope>NUCLEOTIDE SEQUENCE [LARGE SCALE GENOMIC DNA]</scope>
    <source>
        <strain evidence="1 2">Ve08.2h10</strain>
    </source>
</reference>
<evidence type="ECO:0000313" key="1">
    <source>
        <dbReference type="EMBL" id="KIK92792.1"/>
    </source>
</evidence>
<dbReference type="AlphaFoldDB" id="A0A0D0D7B8"/>